<sequence>MNILFSIQNDSKKQKEQEINTDQQINEEESSKKLKLALGEKQLLEVKYEMLLEKVGRMQDALKAKMKAESKELDRLRKQLATSNENEEKIKHKVLNLESLNMNLEENVKKSQLELIQAQETIAEIHYQAEYEQQLATDNINSLEISISNLKDEINAIKSDLESSIIAKNELENRNLQLQRDIGKLLNSQELWVEEQSIQNTNIKNLQNALELLQRGNKSEMHDLLNQLNEERKKFEMEKQDLNIKMSKLEVEISESTTNVSLDDYDQLKHQLGEQATTIAQLRKQVFVLNEHLTESMRRLKDENDEYTLDRRVISSLFVSFFAMPYGDSKRYEVLQLISNILQLNEQQRQKIGLIRKAGRPTNVDSDSGNSQENKFDQSMSDMWISYLLRESSQKK</sequence>
<comment type="subcellular location">
    <subcellularLocation>
        <location evidence="1">Golgi apparatus</location>
    </subcellularLocation>
</comment>
<dbReference type="GO" id="GO:0007030">
    <property type="term" value="P:Golgi organization"/>
    <property type="evidence" value="ECO:0007669"/>
    <property type="project" value="TreeGrafter"/>
</dbReference>
<keyword evidence="2" id="KW-0333">Golgi apparatus</keyword>
<feature type="region of interest" description="Disordered" evidence="5">
    <location>
        <begin position="355"/>
        <end position="375"/>
    </location>
</feature>
<dbReference type="STRING" id="61424.A0A2T9Y938"/>
<dbReference type="InterPro" id="IPR019459">
    <property type="entry name" value="GRAB"/>
</dbReference>
<dbReference type="PANTHER" id="PTHR18921">
    <property type="entry name" value="MYOSIN HEAVY CHAIN - RELATED"/>
    <property type="match status" value="1"/>
</dbReference>
<organism evidence="7 8">
    <name type="scientific">Furculomyces boomerangus</name>
    <dbReference type="NCBI Taxonomy" id="61424"/>
    <lineage>
        <taxon>Eukaryota</taxon>
        <taxon>Fungi</taxon>
        <taxon>Fungi incertae sedis</taxon>
        <taxon>Zoopagomycota</taxon>
        <taxon>Kickxellomycotina</taxon>
        <taxon>Harpellomycetes</taxon>
        <taxon>Harpellales</taxon>
        <taxon>Harpellaceae</taxon>
        <taxon>Furculomyces</taxon>
    </lineage>
</organism>
<evidence type="ECO:0000256" key="1">
    <source>
        <dbReference type="ARBA" id="ARBA00004555"/>
    </source>
</evidence>
<dbReference type="GO" id="GO:0005794">
    <property type="term" value="C:Golgi apparatus"/>
    <property type="evidence" value="ECO:0007669"/>
    <property type="project" value="UniProtKB-SubCell"/>
</dbReference>
<feature type="compositionally biased region" description="Polar residues" evidence="5">
    <location>
        <begin position="363"/>
        <end position="375"/>
    </location>
</feature>
<reference evidence="7 8" key="1">
    <citation type="journal article" date="2018" name="MBio">
        <title>Comparative Genomics Reveals the Core Gene Toolbox for the Fungus-Insect Symbiosis.</title>
        <authorList>
            <person name="Wang Y."/>
            <person name="Stata M."/>
            <person name="Wang W."/>
            <person name="Stajich J.E."/>
            <person name="White M.M."/>
            <person name="Moncalvo J.M."/>
        </authorList>
    </citation>
    <scope>NUCLEOTIDE SEQUENCE [LARGE SCALE GENOMIC DNA]</scope>
    <source>
        <strain evidence="7 8">AUS-77-4</strain>
    </source>
</reference>
<feature type="coiled-coil region" evidence="4">
    <location>
        <begin position="218"/>
        <end position="310"/>
    </location>
</feature>
<dbReference type="PROSITE" id="PS50913">
    <property type="entry name" value="GRIP"/>
    <property type="match status" value="1"/>
</dbReference>
<dbReference type="Pfam" id="PF10375">
    <property type="entry name" value="GRAB"/>
    <property type="match status" value="1"/>
</dbReference>
<feature type="coiled-coil region" evidence="4">
    <location>
        <begin position="59"/>
        <end position="188"/>
    </location>
</feature>
<keyword evidence="8" id="KW-1185">Reference proteome</keyword>
<evidence type="ECO:0000256" key="2">
    <source>
        <dbReference type="ARBA" id="ARBA00023034"/>
    </source>
</evidence>
<feature type="domain" description="GRIP" evidence="6">
    <location>
        <begin position="304"/>
        <end position="355"/>
    </location>
</feature>
<protein>
    <recommendedName>
        <fullName evidence="6">GRIP domain-containing protein</fullName>
    </recommendedName>
</protein>
<dbReference type="InterPro" id="IPR000237">
    <property type="entry name" value="GRIP_dom"/>
</dbReference>
<dbReference type="PANTHER" id="PTHR18921:SF2">
    <property type="entry name" value="THYROID RECEPTOR-INTERACTING PROTEIN 11"/>
    <property type="match status" value="1"/>
</dbReference>
<accession>A0A2T9Y938</accession>
<keyword evidence="3 4" id="KW-0175">Coiled coil</keyword>
<gene>
    <name evidence="7" type="ORF">BB559_005354</name>
</gene>
<evidence type="ECO:0000259" key="6">
    <source>
        <dbReference type="PROSITE" id="PS50913"/>
    </source>
</evidence>
<evidence type="ECO:0000256" key="4">
    <source>
        <dbReference type="SAM" id="Coils"/>
    </source>
</evidence>
<proteinExistence type="predicted"/>
<dbReference type="AlphaFoldDB" id="A0A2T9Y938"/>
<dbReference type="Proteomes" id="UP000245699">
    <property type="component" value="Unassembled WGS sequence"/>
</dbReference>
<evidence type="ECO:0000256" key="3">
    <source>
        <dbReference type="ARBA" id="ARBA00023054"/>
    </source>
</evidence>
<dbReference type="EMBL" id="MBFT01000591">
    <property type="protein sequence ID" value="PVU88858.1"/>
    <property type="molecule type" value="Genomic_DNA"/>
</dbReference>
<evidence type="ECO:0000313" key="8">
    <source>
        <dbReference type="Proteomes" id="UP000245699"/>
    </source>
</evidence>
<name>A0A2T9Y938_9FUNG</name>
<feature type="region of interest" description="Disordered" evidence="5">
    <location>
        <begin position="1"/>
        <end position="26"/>
    </location>
</feature>
<evidence type="ECO:0000256" key="5">
    <source>
        <dbReference type="SAM" id="MobiDB-lite"/>
    </source>
</evidence>
<dbReference type="OrthoDB" id="425925at2759"/>
<dbReference type="GO" id="GO:0006888">
    <property type="term" value="P:endoplasmic reticulum to Golgi vesicle-mediated transport"/>
    <property type="evidence" value="ECO:0007669"/>
    <property type="project" value="TreeGrafter"/>
</dbReference>
<evidence type="ECO:0000313" key="7">
    <source>
        <dbReference type="EMBL" id="PVU88858.1"/>
    </source>
</evidence>
<dbReference type="GO" id="GO:0031267">
    <property type="term" value="F:small GTPase binding"/>
    <property type="evidence" value="ECO:0007669"/>
    <property type="project" value="TreeGrafter"/>
</dbReference>
<comment type="caution">
    <text evidence="7">The sequence shown here is derived from an EMBL/GenBank/DDBJ whole genome shotgun (WGS) entry which is preliminary data.</text>
</comment>